<reference evidence="10 11" key="1">
    <citation type="submission" date="2023-10" db="EMBL/GenBank/DDBJ databases">
        <title>Comparative genomics analysis reveals potential genetic determinants of host preference in Cryptosporidium xiaoi.</title>
        <authorList>
            <person name="Xiao L."/>
            <person name="Li J."/>
        </authorList>
    </citation>
    <scope>NUCLEOTIDE SEQUENCE [LARGE SCALE GENOMIC DNA]</scope>
    <source>
        <strain evidence="10 11">52996</strain>
    </source>
</reference>
<dbReference type="Proteomes" id="UP001311799">
    <property type="component" value="Unassembled WGS sequence"/>
</dbReference>
<evidence type="ECO:0000256" key="4">
    <source>
        <dbReference type="ARBA" id="ARBA00022574"/>
    </source>
</evidence>
<comment type="subcellular location">
    <subcellularLocation>
        <location evidence="1">Cytoplasm</location>
        <location evidence="1">Cytoskeleton</location>
    </subcellularLocation>
</comment>
<evidence type="ECO:0000313" key="10">
    <source>
        <dbReference type="EMBL" id="KAK6590146.1"/>
    </source>
</evidence>
<dbReference type="GO" id="GO:0034314">
    <property type="term" value="P:Arp2/3 complex-mediated actin nucleation"/>
    <property type="evidence" value="ECO:0007669"/>
    <property type="project" value="InterPro"/>
</dbReference>
<evidence type="ECO:0000313" key="11">
    <source>
        <dbReference type="Proteomes" id="UP001311799"/>
    </source>
</evidence>
<accession>A0AAV9Y512</accession>
<evidence type="ECO:0000256" key="6">
    <source>
        <dbReference type="ARBA" id="ARBA00023203"/>
    </source>
</evidence>
<evidence type="ECO:0000256" key="9">
    <source>
        <dbReference type="ARBA" id="ARBA00041789"/>
    </source>
</evidence>
<dbReference type="InterPro" id="IPR017383">
    <property type="entry name" value="ARPC1"/>
</dbReference>
<proteinExistence type="inferred from homology"/>
<sequence length="395" mass="45457">MKVSLERQVELNVTCVCFHPSNWEYISIVSDNKDIYIYRLENDLRSGNKPLKLNKHRGNISSIDWSLLPKSYYKANNKLLYSQLLSVGEDRLVINWVLKERNENIEIVTRIINTLQSDCYPLSCRFSNVLDNYCKFSISTTSGDIFIFNSKKITSCNESENNHYLLPNNENYSDIIELGSLLKFEQLKVSISDLPLTCICWSDDDRFLICGGIENKGLILYISSNSSNSLSLDKKDFEYTEFDLKLISSINTQNSILACSISPKNNLIVFTDKDSNIYFTEVNKSLNCISHTLKWEGLPFFNLKFVDDKTIVAVGYDCIPIIFTQISGCVWEHAKNLNSSILPPYLDSTWLSNFDPMKHYEPNTVHRRPIINAFPKDQKTIICFGCDGKYSLWNF</sequence>
<evidence type="ECO:0000256" key="1">
    <source>
        <dbReference type="ARBA" id="ARBA00004245"/>
    </source>
</evidence>
<dbReference type="GO" id="GO:0051015">
    <property type="term" value="F:actin filament binding"/>
    <property type="evidence" value="ECO:0007669"/>
    <property type="project" value="TreeGrafter"/>
</dbReference>
<protein>
    <recommendedName>
        <fullName evidence="8">Arp2/3 complex 41 kDa subunit</fullName>
    </recommendedName>
    <alternativeName>
        <fullName evidence="9">p41-ARC</fullName>
    </alternativeName>
</protein>
<name>A0AAV9Y512_9CRYT</name>
<dbReference type="AlphaFoldDB" id="A0AAV9Y512"/>
<evidence type="ECO:0000256" key="2">
    <source>
        <dbReference type="ARBA" id="ARBA00006260"/>
    </source>
</evidence>
<evidence type="ECO:0000256" key="7">
    <source>
        <dbReference type="ARBA" id="ARBA00023212"/>
    </source>
</evidence>
<dbReference type="EMBL" id="JAWDEY010000008">
    <property type="protein sequence ID" value="KAK6590146.1"/>
    <property type="molecule type" value="Genomic_DNA"/>
</dbReference>
<dbReference type="InterPro" id="IPR015943">
    <property type="entry name" value="WD40/YVTN_repeat-like_dom_sf"/>
</dbReference>
<evidence type="ECO:0000256" key="8">
    <source>
        <dbReference type="ARBA" id="ARBA00041244"/>
    </source>
</evidence>
<dbReference type="Gene3D" id="2.130.10.10">
    <property type="entry name" value="YVTN repeat-like/Quinoprotein amine dehydrogenase"/>
    <property type="match status" value="1"/>
</dbReference>
<dbReference type="InterPro" id="IPR001680">
    <property type="entry name" value="WD40_rpt"/>
</dbReference>
<comment type="similarity">
    <text evidence="2">Belongs to the WD repeat ARPC1 family.</text>
</comment>
<dbReference type="InterPro" id="IPR036322">
    <property type="entry name" value="WD40_repeat_dom_sf"/>
</dbReference>
<keyword evidence="6" id="KW-0009">Actin-binding</keyword>
<dbReference type="SUPFAM" id="SSF50978">
    <property type="entry name" value="WD40 repeat-like"/>
    <property type="match status" value="1"/>
</dbReference>
<dbReference type="SMART" id="SM00320">
    <property type="entry name" value="WD40"/>
    <property type="match status" value="4"/>
</dbReference>
<evidence type="ECO:0000256" key="3">
    <source>
        <dbReference type="ARBA" id="ARBA00022490"/>
    </source>
</evidence>
<dbReference type="GO" id="GO:0005885">
    <property type="term" value="C:Arp2/3 protein complex"/>
    <property type="evidence" value="ECO:0007669"/>
    <property type="project" value="InterPro"/>
</dbReference>
<gene>
    <name evidence="10" type="ORF">RS030_172588</name>
</gene>
<organism evidence="10 11">
    <name type="scientific">Cryptosporidium xiaoi</name>
    <dbReference type="NCBI Taxonomy" id="659607"/>
    <lineage>
        <taxon>Eukaryota</taxon>
        <taxon>Sar</taxon>
        <taxon>Alveolata</taxon>
        <taxon>Apicomplexa</taxon>
        <taxon>Conoidasida</taxon>
        <taxon>Coccidia</taxon>
        <taxon>Eucoccidiorida</taxon>
        <taxon>Eimeriorina</taxon>
        <taxon>Cryptosporidiidae</taxon>
        <taxon>Cryptosporidium</taxon>
    </lineage>
</organism>
<keyword evidence="4" id="KW-0853">WD repeat</keyword>
<dbReference type="PANTHER" id="PTHR10709:SF2">
    <property type="entry name" value="ACTIN-RELATED PROTEIN 2_3 COMPLEX SUBUNIT"/>
    <property type="match status" value="1"/>
</dbReference>
<comment type="caution">
    <text evidence="10">The sequence shown here is derived from an EMBL/GenBank/DDBJ whole genome shotgun (WGS) entry which is preliminary data.</text>
</comment>
<keyword evidence="3" id="KW-0963">Cytoplasm</keyword>
<evidence type="ECO:0000256" key="5">
    <source>
        <dbReference type="ARBA" id="ARBA00022737"/>
    </source>
</evidence>
<dbReference type="PANTHER" id="PTHR10709">
    <property type="entry name" value="ACTIN-RELATED PROTEIN 2/3 COMPLEX SUBUNIT 1"/>
    <property type="match status" value="1"/>
</dbReference>
<keyword evidence="7" id="KW-0206">Cytoskeleton</keyword>
<keyword evidence="5" id="KW-0677">Repeat</keyword>
<keyword evidence="11" id="KW-1185">Reference proteome</keyword>